<sequence length="134" mass="14607">MTKHLSHHLSFAGQAATVKCMLKHEAGATGRVFHALADGNRRAVIERLARGPATVSELAAQLGVTVAATVQHLQVLQDSGLVRSEKAGRVRTCQIDPAGLRDAEAWLQRQRTTWEHRLDRLGAVLDDEQKEPGS</sequence>
<dbReference type="NCBIfam" id="NF033788">
    <property type="entry name" value="HTH_metalloreg"/>
    <property type="match status" value="1"/>
</dbReference>
<dbReference type="PANTHER" id="PTHR38600:SF2">
    <property type="entry name" value="SLL0088 PROTEIN"/>
    <property type="match status" value="1"/>
</dbReference>
<evidence type="ECO:0000313" key="3">
    <source>
        <dbReference type="Proteomes" id="UP001501470"/>
    </source>
</evidence>
<feature type="domain" description="HTH arsR-type" evidence="1">
    <location>
        <begin position="21"/>
        <end position="115"/>
    </location>
</feature>
<gene>
    <name evidence="2" type="ORF">GCM10009827_009410</name>
</gene>
<dbReference type="Gene3D" id="1.10.10.10">
    <property type="entry name" value="Winged helix-like DNA-binding domain superfamily/Winged helix DNA-binding domain"/>
    <property type="match status" value="1"/>
</dbReference>
<organism evidence="2 3">
    <name type="scientific">Dactylosporangium maewongense</name>
    <dbReference type="NCBI Taxonomy" id="634393"/>
    <lineage>
        <taxon>Bacteria</taxon>
        <taxon>Bacillati</taxon>
        <taxon>Actinomycetota</taxon>
        <taxon>Actinomycetes</taxon>
        <taxon>Micromonosporales</taxon>
        <taxon>Micromonosporaceae</taxon>
        <taxon>Dactylosporangium</taxon>
    </lineage>
</organism>
<dbReference type="InterPro" id="IPR036390">
    <property type="entry name" value="WH_DNA-bd_sf"/>
</dbReference>
<dbReference type="Pfam" id="PF12840">
    <property type="entry name" value="HTH_20"/>
    <property type="match status" value="1"/>
</dbReference>
<name>A0ABN1ZMN7_9ACTN</name>
<accession>A0ABN1ZMN7</accession>
<dbReference type="PRINTS" id="PR00778">
    <property type="entry name" value="HTHARSR"/>
</dbReference>
<dbReference type="SMART" id="SM00418">
    <property type="entry name" value="HTH_ARSR"/>
    <property type="match status" value="1"/>
</dbReference>
<dbReference type="CDD" id="cd00090">
    <property type="entry name" value="HTH_ARSR"/>
    <property type="match status" value="1"/>
</dbReference>
<dbReference type="SUPFAM" id="SSF46785">
    <property type="entry name" value="Winged helix' DNA-binding domain"/>
    <property type="match status" value="1"/>
</dbReference>
<evidence type="ECO:0000259" key="1">
    <source>
        <dbReference type="PROSITE" id="PS50987"/>
    </source>
</evidence>
<reference evidence="2 3" key="1">
    <citation type="journal article" date="2019" name="Int. J. Syst. Evol. Microbiol.">
        <title>The Global Catalogue of Microorganisms (GCM) 10K type strain sequencing project: providing services to taxonomists for standard genome sequencing and annotation.</title>
        <authorList>
            <consortium name="The Broad Institute Genomics Platform"/>
            <consortium name="The Broad Institute Genome Sequencing Center for Infectious Disease"/>
            <person name="Wu L."/>
            <person name="Ma J."/>
        </authorList>
    </citation>
    <scope>NUCLEOTIDE SEQUENCE [LARGE SCALE GENOMIC DNA]</scope>
    <source>
        <strain evidence="2 3">JCM 15933</strain>
    </source>
</reference>
<dbReference type="InterPro" id="IPR011991">
    <property type="entry name" value="ArsR-like_HTH"/>
</dbReference>
<dbReference type="EMBL" id="BAAAQD010000001">
    <property type="protein sequence ID" value="GAA1501159.1"/>
    <property type="molecule type" value="Genomic_DNA"/>
</dbReference>
<evidence type="ECO:0000313" key="2">
    <source>
        <dbReference type="EMBL" id="GAA1501159.1"/>
    </source>
</evidence>
<proteinExistence type="predicted"/>
<comment type="caution">
    <text evidence="2">The sequence shown here is derived from an EMBL/GenBank/DDBJ whole genome shotgun (WGS) entry which is preliminary data.</text>
</comment>
<protein>
    <submittedName>
        <fullName evidence="2">Metalloregulator ArsR/SmtB family transcription factor</fullName>
    </submittedName>
</protein>
<dbReference type="Proteomes" id="UP001501470">
    <property type="component" value="Unassembled WGS sequence"/>
</dbReference>
<dbReference type="InterPro" id="IPR036388">
    <property type="entry name" value="WH-like_DNA-bd_sf"/>
</dbReference>
<keyword evidence="3" id="KW-1185">Reference proteome</keyword>
<dbReference type="PROSITE" id="PS50987">
    <property type="entry name" value="HTH_ARSR_2"/>
    <property type="match status" value="1"/>
</dbReference>
<dbReference type="PANTHER" id="PTHR38600">
    <property type="entry name" value="TRANSCRIPTIONAL REGULATORY PROTEIN"/>
    <property type="match status" value="1"/>
</dbReference>
<dbReference type="InterPro" id="IPR001845">
    <property type="entry name" value="HTH_ArsR_DNA-bd_dom"/>
</dbReference>